<feature type="transmembrane region" description="Helical" evidence="5">
    <location>
        <begin position="129"/>
        <end position="147"/>
    </location>
</feature>
<dbReference type="PANTHER" id="PTHR10891">
    <property type="entry name" value="EF-HAND CALCIUM-BINDING DOMAIN CONTAINING PROTEIN"/>
    <property type="match status" value="1"/>
</dbReference>
<dbReference type="PROSITE" id="PS00018">
    <property type="entry name" value="EF_HAND_1"/>
    <property type="match status" value="1"/>
</dbReference>
<feature type="domain" description="EF-hand" evidence="6">
    <location>
        <begin position="246"/>
        <end position="281"/>
    </location>
</feature>
<feature type="compositionally biased region" description="Acidic residues" evidence="4">
    <location>
        <begin position="12"/>
        <end position="22"/>
    </location>
</feature>
<evidence type="ECO:0000259" key="6">
    <source>
        <dbReference type="PROSITE" id="PS50222"/>
    </source>
</evidence>
<keyword evidence="3" id="KW-0106">Calcium</keyword>
<feature type="transmembrane region" description="Helical" evidence="5">
    <location>
        <begin position="194"/>
        <end position="212"/>
    </location>
</feature>
<dbReference type="Pfam" id="PF13499">
    <property type="entry name" value="EF-hand_7"/>
    <property type="match status" value="1"/>
</dbReference>
<evidence type="ECO:0000256" key="3">
    <source>
        <dbReference type="ARBA" id="ARBA00022837"/>
    </source>
</evidence>
<evidence type="ECO:0000256" key="1">
    <source>
        <dbReference type="ARBA" id="ARBA00022723"/>
    </source>
</evidence>
<gene>
    <name evidence="7" type="ORF">CTEN210_04550</name>
</gene>
<keyword evidence="5" id="KW-1133">Transmembrane helix</keyword>
<dbReference type="SUPFAM" id="SSF47473">
    <property type="entry name" value="EF-hand"/>
    <property type="match status" value="1"/>
</dbReference>
<organism evidence="7 8">
    <name type="scientific">Chaetoceros tenuissimus</name>
    <dbReference type="NCBI Taxonomy" id="426638"/>
    <lineage>
        <taxon>Eukaryota</taxon>
        <taxon>Sar</taxon>
        <taxon>Stramenopiles</taxon>
        <taxon>Ochrophyta</taxon>
        <taxon>Bacillariophyta</taxon>
        <taxon>Coscinodiscophyceae</taxon>
        <taxon>Chaetocerotophycidae</taxon>
        <taxon>Chaetocerotales</taxon>
        <taxon>Chaetocerotaceae</taxon>
        <taxon>Chaetoceros</taxon>
    </lineage>
</organism>
<accession>A0AAD3CNS9</accession>
<evidence type="ECO:0000256" key="4">
    <source>
        <dbReference type="SAM" id="MobiDB-lite"/>
    </source>
</evidence>
<keyword evidence="2" id="KW-0677">Repeat</keyword>
<dbReference type="InterPro" id="IPR018247">
    <property type="entry name" value="EF_Hand_1_Ca_BS"/>
</dbReference>
<dbReference type="AlphaFoldDB" id="A0AAD3CNS9"/>
<comment type="caution">
    <text evidence="7">The sequence shown here is derived from an EMBL/GenBank/DDBJ whole genome shotgun (WGS) entry which is preliminary data.</text>
</comment>
<evidence type="ECO:0000256" key="5">
    <source>
        <dbReference type="SAM" id="Phobius"/>
    </source>
</evidence>
<sequence length="318" mass="36011">MSELRRRKKLDEEDTSQEDTQNEEFLPNEKVKQVKFKDVAKKSFRRPDPQRQASILKSFANDQVSKPLLVTSRRADAILAAFGMSMSLTMLKILEKAIKDKIGVTLHGGFLISSGANFFFNRTPPSPKAFLSSSIVSIILGICVNSVQQYLGDYCDAFCIFGMMTYWKLQGNNFGAAGSLSIYIATKQSKGFPFVYVCSPYLLGHVLLYLMAKGLSIARQKIRIMLIKREFFHVESSYLRTLDPDMQEKRLRLLFNRMDLSGDGTLDAEELQSALKSAFDEDLSLEEAKEFLVSVDRTGDGVVDFDEFKLVIDDILRR</sequence>
<keyword evidence="5" id="KW-0812">Transmembrane</keyword>
<dbReference type="SMART" id="SM00054">
    <property type="entry name" value="EFh"/>
    <property type="match status" value="2"/>
</dbReference>
<evidence type="ECO:0000313" key="8">
    <source>
        <dbReference type="Proteomes" id="UP001054902"/>
    </source>
</evidence>
<evidence type="ECO:0000313" key="7">
    <source>
        <dbReference type="EMBL" id="GFH48074.1"/>
    </source>
</evidence>
<dbReference type="Gene3D" id="1.10.238.10">
    <property type="entry name" value="EF-hand"/>
    <property type="match status" value="1"/>
</dbReference>
<protein>
    <recommendedName>
        <fullName evidence="6">EF-hand domain-containing protein</fullName>
    </recommendedName>
</protein>
<evidence type="ECO:0000256" key="2">
    <source>
        <dbReference type="ARBA" id="ARBA00022737"/>
    </source>
</evidence>
<feature type="domain" description="EF-hand" evidence="6">
    <location>
        <begin position="283"/>
        <end position="318"/>
    </location>
</feature>
<proteinExistence type="predicted"/>
<keyword evidence="5" id="KW-0472">Membrane</keyword>
<keyword evidence="8" id="KW-1185">Reference proteome</keyword>
<dbReference type="InterPro" id="IPR039647">
    <property type="entry name" value="EF_hand_pair_protein_CML-like"/>
</dbReference>
<dbReference type="PROSITE" id="PS50222">
    <property type="entry name" value="EF_HAND_2"/>
    <property type="match status" value="2"/>
</dbReference>
<reference evidence="7 8" key="1">
    <citation type="journal article" date="2021" name="Sci. Rep.">
        <title>The genome of the diatom Chaetoceros tenuissimus carries an ancient integrated fragment of an extant virus.</title>
        <authorList>
            <person name="Hongo Y."/>
            <person name="Kimura K."/>
            <person name="Takaki Y."/>
            <person name="Yoshida Y."/>
            <person name="Baba S."/>
            <person name="Kobayashi G."/>
            <person name="Nagasaki K."/>
            <person name="Hano T."/>
            <person name="Tomaru Y."/>
        </authorList>
    </citation>
    <scope>NUCLEOTIDE SEQUENCE [LARGE SCALE GENOMIC DNA]</scope>
    <source>
        <strain evidence="7 8">NIES-3715</strain>
    </source>
</reference>
<dbReference type="InterPro" id="IPR011992">
    <property type="entry name" value="EF-hand-dom_pair"/>
</dbReference>
<dbReference type="CDD" id="cd00051">
    <property type="entry name" value="EFh"/>
    <property type="match status" value="1"/>
</dbReference>
<feature type="region of interest" description="Disordered" evidence="4">
    <location>
        <begin position="1"/>
        <end position="27"/>
    </location>
</feature>
<name>A0AAD3CNS9_9STRA</name>
<dbReference type="EMBL" id="BLLK01000027">
    <property type="protein sequence ID" value="GFH48074.1"/>
    <property type="molecule type" value="Genomic_DNA"/>
</dbReference>
<dbReference type="Proteomes" id="UP001054902">
    <property type="component" value="Unassembled WGS sequence"/>
</dbReference>
<dbReference type="InterPro" id="IPR002048">
    <property type="entry name" value="EF_hand_dom"/>
</dbReference>
<dbReference type="GO" id="GO:0005509">
    <property type="term" value="F:calcium ion binding"/>
    <property type="evidence" value="ECO:0007669"/>
    <property type="project" value="InterPro"/>
</dbReference>
<keyword evidence="1" id="KW-0479">Metal-binding</keyword>